<dbReference type="InterPro" id="IPR013210">
    <property type="entry name" value="LRR_N_plant-typ"/>
</dbReference>
<evidence type="ECO:0000256" key="17">
    <source>
        <dbReference type="ARBA" id="ARBA00023180"/>
    </source>
</evidence>
<dbReference type="Gene3D" id="3.80.10.10">
    <property type="entry name" value="Ribonuclease Inhibitor"/>
    <property type="match status" value="2"/>
</dbReference>
<evidence type="ECO:0000256" key="18">
    <source>
        <dbReference type="ARBA" id="ARBA00047899"/>
    </source>
</evidence>
<evidence type="ECO:0000256" key="8">
    <source>
        <dbReference type="ARBA" id="ARBA00022692"/>
    </source>
</evidence>
<dbReference type="GeneID" id="120269218"/>
<evidence type="ECO:0000256" key="2">
    <source>
        <dbReference type="ARBA" id="ARBA00008684"/>
    </source>
</evidence>
<evidence type="ECO:0000256" key="10">
    <source>
        <dbReference type="ARBA" id="ARBA00022737"/>
    </source>
</evidence>
<keyword evidence="11" id="KW-0547">Nucleotide-binding</keyword>
<dbReference type="FunFam" id="1.10.510.10:FF:000480">
    <property type="entry name" value="Pollen receptor-like kinase 1"/>
    <property type="match status" value="1"/>
</dbReference>
<keyword evidence="8 21" id="KW-0812">Transmembrane</keyword>
<dbReference type="GO" id="GO:0005524">
    <property type="term" value="F:ATP binding"/>
    <property type="evidence" value="ECO:0007669"/>
    <property type="project" value="UniProtKB-KW"/>
</dbReference>
<keyword evidence="16" id="KW-0675">Receptor</keyword>
<evidence type="ECO:0000256" key="22">
    <source>
        <dbReference type="SAM" id="SignalP"/>
    </source>
</evidence>
<dbReference type="SUPFAM" id="SSF52058">
    <property type="entry name" value="L domain-like"/>
    <property type="match status" value="1"/>
</dbReference>
<evidence type="ECO:0000256" key="1">
    <source>
        <dbReference type="ARBA" id="ARBA00004167"/>
    </source>
</evidence>
<evidence type="ECO:0000256" key="13">
    <source>
        <dbReference type="ARBA" id="ARBA00022840"/>
    </source>
</evidence>
<keyword evidence="17" id="KW-0325">Glycoprotein</keyword>
<evidence type="ECO:0000256" key="19">
    <source>
        <dbReference type="ARBA" id="ARBA00048679"/>
    </source>
</evidence>
<dbReference type="InterPro" id="IPR032675">
    <property type="entry name" value="LRR_dom_sf"/>
</dbReference>
<dbReference type="InterPro" id="IPR046959">
    <property type="entry name" value="PRK1-6/SRF4-like"/>
</dbReference>
<keyword evidence="13" id="KW-0067">ATP-binding</keyword>
<dbReference type="InterPro" id="IPR011009">
    <property type="entry name" value="Kinase-like_dom_sf"/>
</dbReference>
<evidence type="ECO:0000313" key="24">
    <source>
        <dbReference type="Proteomes" id="UP001515500"/>
    </source>
</evidence>
<evidence type="ECO:0000256" key="16">
    <source>
        <dbReference type="ARBA" id="ARBA00023170"/>
    </source>
</evidence>
<evidence type="ECO:0000313" key="25">
    <source>
        <dbReference type="RefSeq" id="XP_039132496.1"/>
    </source>
</evidence>
<dbReference type="EC" id="2.7.11.1" evidence="4"/>
<keyword evidence="12" id="KW-0418">Kinase</keyword>
<evidence type="ECO:0000256" key="7">
    <source>
        <dbReference type="ARBA" id="ARBA00022679"/>
    </source>
</evidence>
<keyword evidence="7" id="KW-0808">Transferase</keyword>
<dbReference type="PANTHER" id="PTHR48007">
    <property type="entry name" value="LEUCINE-RICH REPEAT RECEPTOR-LIKE PROTEIN KINASE PXC1"/>
    <property type="match status" value="1"/>
</dbReference>
<dbReference type="InterPro" id="IPR000719">
    <property type="entry name" value="Prot_kinase_dom"/>
</dbReference>
<dbReference type="FunFam" id="3.80.10.10:FF:000111">
    <property type="entry name" value="LRR receptor-like serine/threonine-protein kinase ERECTA"/>
    <property type="match status" value="1"/>
</dbReference>
<dbReference type="Pfam" id="PF08263">
    <property type="entry name" value="LRRNT_2"/>
    <property type="match status" value="1"/>
</dbReference>
<keyword evidence="14 21" id="KW-1133">Transmembrane helix</keyword>
<organism evidence="24 25">
    <name type="scientific">Dioscorea cayennensis subsp. rotundata</name>
    <name type="common">White Guinea yam</name>
    <name type="synonym">Dioscorea rotundata</name>
    <dbReference type="NCBI Taxonomy" id="55577"/>
    <lineage>
        <taxon>Eukaryota</taxon>
        <taxon>Viridiplantae</taxon>
        <taxon>Streptophyta</taxon>
        <taxon>Embryophyta</taxon>
        <taxon>Tracheophyta</taxon>
        <taxon>Spermatophyta</taxon>
        <taxon>Magnoliopsida</taxon>
        <taxon>Liliopsida</taxon>
        <taxon>Dioscoreales</taxon>
        <taxon>Dioscoreaceae</taxon>
        <taxon>Dioscorea</taxon>
    </lineage>
</organism>
<feature type="signal peptide" evidence="22">
    <location>
        <begin position="1"/>
        <end position="28"/>
    </location>
</feature>
<keyword evidence="9 22" id="KW-0732">Signal</keyword>
<feature type="chain" id="PRO_5044267541" description="non-specific serine/threonine protein kinase" evidence="22">
    <location>
        <begin position="29"/>
        <end position="687"/>
    </location>
</feature>
<evidence type="ECO:0000256" key="21">
    <source>
        <dbReference type="SAM" id="Phobius"/>
    </source>
</evidence>
<dbReference type="SUPFAM" id="SSF56112">
    <property type="entry name" value="Protein kinase-like (PK-like)"/>
    <property type="match status" value="1"/>
</dbReference>
<dbReference type="Proteomes" id="UP001515500">
    <property type="component" value="Chromosome 9"/>
</dbReference>
<feature type="compositionally biased region" description="Acidic residues" evidence="20">
    <location>
        <begin position="646"/>
        <end position="658"/>
    </location>
</feature>
<dbReference type="GO" id="GO:0016020">
    <property type="term" value="C:membrane"/>
    <property type="evidence" value="ECO:0007669"/>
    <property type="project" value="UniProtKB-SubCell"/>
</dbReference>
<feature type="region of interest" description="Disordered" evidence="20">
    <location>
        <begin position="639"/>
        <end position="687"/>
    </location>
</feature>
<proteinExistence type="inferred from homology"/>
<evidence type="ECO:0000256" key="9">
    <source>
        <dbReference type="ARBA" id="ARBA00022729"/>
    </source>
</evidence>
<comment type="similarity">
    <text evidence="3">Belongs to the RLP family.</text>
</comment>
<dbReference type="Gene3D" id="3.30.200.20">
    <property type="entry name" value="Phosphorylase Kinase, domain 1"/>
    <property type="match status" value="1"/>
</dbReference>
<protein>
    <recommendedName>
        <fullName evidence="4">non-specific serine/threonine protein kinase</fullName>
        <ecNumber evidence="4">2.7.11.1</ecNumber>
    </recommendedName>
</protein>
<dbReference type="Gene3D" id="1.10.510.10">
    <property type="entry name" value="Transferase(Phosphotransferase) domain 1"/>
    <property type="match status" value="1"/>
</dbReference>
<evidence type="ECO:0000256" key="12">
    <source>
        <dbReference type="ARBA" id="ARBA00022777"/>
    </source>
</evidence>
<dbReference type="AlphaFoldDB" id="A0AB40C125"/>
<gene>
    <name evidence="25" type="primary">LOC120269218</name>
</gene>
<dbReference type="PANTHER" id="PTHR48007:SF49">
    <property type="entry name" value="OS08G0521200 PROTEIN"/>
    <property type="match status" value="1"/>
</dbReference>
<evidence type="ECO:0000256" key="4">
    <source>
        <dbReference type="ARBA" id="ARBA00012513"/>
    </source>
</evidence>
<keyword evidence="24" id="KW-1185">Reference proteome</keyword>
<evidence type="ECO:0000256" key="15">
    <source>
        <dbReference type="ARBA" id="ARBA00023136"/>
    </source>
</evidence>
<evidence type="ECO:0000259" key="23">
    <source>
        <dbReference type="PROSITE" id="PS50011"/>
    </source>
</evidence>
<dbReference type="FunFam" id="3.30.200.20:FF:000307">
    <property type="entry name" value="pollen receptor-like kinase 1"/>
    <property type="match status" value="1"/>
</dbReference>
<keyword evidence="15 21" id="KW-0472">Membrane</keyword>
<dbReference type="Pfam" id="PF07714">
    <property type="entry name" value="PK_Tyr_Ser-Thr"/>
    <property type="match status" value="1"/>
</dbReference>
<comment type="similarity">
    <text evidence="2">Belongs to the protein kinase superfamily. Ser/Thr protein kinase family.</text>
</comment>
<evidence type="ECO:0000256" key="14">
    <source>
        <dbReference type="ARBA" id="ARBA00022989"/>
    </source>
</evidence>
<reference evidence="25" key="1">
    <citation type="submission" date="2025-08" db="UniProtKB">
        <authorList>
            <consortium name="RefSeq"/>
        </authorList>
    </citation>
    <scope>IDENTIFICATION</scope>
</reference>
<feature type="domain" description="Protein kinase" evidence="23">
    <location>
        <begin position="366"/>
        <end position="639"/>
    </location>
</feature>
<comment type="catalytic activity">
    <reaction evidence="19">
        <text>L-seryl-[protein] + ATP = O-phospho-L-seryl-[protein] + ADP + H(+)</text>
        <dbReference type="Rhea" id="RHEA:17989"/>
        <dbReference type="Rhea" id="RHEA-COMP:9863"/>
        <dbReference type="Rhea" id="RHEA-COMP:11604"/>
        <dbReference type="ChEBI" id="CHEBI:15378"/>
        <dbReference type="ChEBI" id="CHEBI:29999"/>
        <dbReference type="ChEBI" id="CHEBI:30616"/>
        <dbReference type="ChEBI" id="CHEBI:83421"/>
        <dbReference type="ChEBI" id="CHEBI:456216"/>
        <dbReference type="EC" id="2.7.11.1"/>
    </reaction>
</comment>
<evidence type="ECO:0000256" key="6">
    <source>
        <dbReference type="ARBA" id="ARBA00022614"/>
    </source>
</evidence>
<name>A0AB40C125_DIOCR</name>
<comment type="subcellular location">
    <subcellularLocation>
        <location evidence="1">Membrane</location>
        <topology evidence="1">Single-pass membrane protein</topology>
    </subcellularLocation>
</comment>
<dbReference type="PROSITE" id="PS50011">
    <property type="entry name" value="PROTEIN_KINASE_DOM"/>
    <property type="match status" value="1"/>
</dbReference>
<evidence type="ECO:0000256" key="5">
    <source>
        <dbReference type="ARBA" id="ARBA00022553"/>
    </source>
</evidence>
<dbReference type="InterPro" id="IPR001245">
    <property type="entry name" value="Ser-Thr/Tyr_kinase_cat_dom"/>
</dbReference>
<evidence type="ECO:0000256" key="20">
    <source>
        <dbReference type="SAM" id="MobiDB-lite"/>
    </source>
</evidence>
<keyword evidence="5" id="KW-0597">Phosphoprotein</keyword>
<dbReference type="InterPro" id="IPR001611">
    <property type="entry name" value="Leu-rich_rpt"/>
</dbReference>
<keyword evidence="10" id="KW-0677">Repeat</keyword>
<dbReference type="Pfam" id="PF13855">
    <property type="entry name" value="LRR_8"/>
    <property type="match status" value="1"/>
</dbReference>
<dbReference type="GO" id="GO:0004674">
    <property type="term" value="F:protein serine/threonine kinase activity"/>
    <property type="evidence" value="ECO:0007669"/>
    <property type="project" value="UniProtKB-EC"/>
</dbReference>
<feature type="transmembrane region" description="Helical" evidence="21">
    <location>
        <begin position="269"/>
        <end position="292"/>
    </location>
</feature>
<sequence length="687" mass="75339">MAGEGSSSSLLRLLTAAFVLVFLSLVSTIPVTHSSDADVLLQFKATVSGAEEALPDWVSGSSPCVHDHSNWTGVICYANSVFGLQLENMKLSGALDLDPLEALPGLRALSFMGNDFVGLMPNLNKLGALKSVYLSRNQFSGMIPTDVFTQMKSLKKVYLSQNDFSGPIPSSLTSIPRLMDLRLDGNKFSGTIPDLKSSSVLKLVNVTNNNLEGPIPKVFSKMNPSLFAGNKDLCGAPLQVSCPDIVSSTDSTASSQQQLLPNSSNSNKLSAPALVAIIGLSLVIILIAIACIRRRRKRTVAEIHMGKNQSSKIHEPHPHQYHADKLEQGFSEPKSVAMKAPKEVEHGKLVFVKEGGVRFELQDLLKASAEVLGSGNFGASYKAVLVSGHAVVVKRFKEMNRVGREDFQEHMRRLGRLSHPNLLPLQAYYYRKEEKLLVTQYYHNGSLAHLLHGTHGSNQPSLDWSTRLKIIKGVGRGLTYLYDGLPMLALPHGHLKSSNVLLDDSFEPLLTDYALVPVVNKTHATQVMMAYKSPEFTQHGKTSKKGDVWSFGILILEILTGNFPANSLGTGKAGDDLASWVNKVMKEESSKEVFDKEMKGTKNCEQDMLKLLHIGLCCCERDEEKRWELKQAVEKIEELKVMKGDDENESEGDGDGEPDSSSYASSEGEMMSSKDIIEDQFSLSKDN</sequence>
<evidence type="ECO:0000256" key="11">
    <source>
        <dbReference type="ARBA" id="ARBA00022741"/>
    </source>
</evidence>
<evidence type="ECO:0000256" key="3">
    <source>
        <dbReference type="ARBA" id="ARBA00009592"/>
    </source>
</evidence>
<keyword evidence="6" id="KW-0433">Leucine-rich repeat</keyword>
<dbReference type="RefSeq" id="XP_039132496.1">
    <property type="nucleotide sequence ID" value="XM_039276562.1"/>
</dbReference>
<accession>A0AB40C125</accession>
<comment type="catalytic activity">
    <reaction evidence="18">
        <text>L-threonyl-[protein] + ATP = O-phospho-L-threonyl-[protein] + ADP + H(+)</text>
        <dbReference type="Rhea" id="RHEA:46608"/>
        <dbReference type="Rhea" id="RHEA-COMP:11060"/>
        <dbReference type="Rhea" id="RHEA-COMP:11605"/>
        <dbReference type="ChEBI" id="CHEBI:15378"/>
        <dbReference type="ChEBI" id="CHEBI:30013"/>
        <dbReference type="ChEBI" id="CHEBI:30616"/>
        <dbReference type="ChEBI" id="CHEBI:61977"/>
        <dbReference type="ChEBI" id="CHEBI:456216"/>
        <dbReference type="EC" id="2.7.11.1"/>
    </reaction>
</comment>